<name>A0ABP0HZ40_9DINO</name>
<keyword evidence="1" id="KW-0472">Membrane</keyword>
<dbReference type="Gene3D" id="1.10.287.70">
    <property type="match status" value="1"/>
</dbReference>
<proteinExistence type="predicted"/>
<sequence>MMTVCALAMSQFVQGWIEATPDADTTLRQEVWRLFGNVGRGLVSMFELTLANYAAITRSMMENVSPWFAVGILAYKLVVGFAVLKVITGIFIQQTMRVANEDDELLVLQKKRMVDTHAKGVGALFKELDEDGSGALDKQEPLWLQRSSTEQAGGEGAVERDCIQIC</sequence>
<keyword evidence="1" id="KW-1133">Transmembrane helix</keyword>
<evidence type="ECO:0000256" key="1">
    <source>
        <dbReference type="SAM" id="Phobius"/>
    </source>
</evidence>
<evidence type="ECO:0008006" key="4">
    <source>
        <dbReference type="Google" id="ProtNLM"/>
    </source>
</evidence>
<comment type="caution">
    <text evidence="2">The sequence shown here is derived from an EMBL/GenBank/DDBJ whole genome shotgun (WGS) entry which is preliminary data.</text>
</comment>
<dbReference type="EMBL" id="CAXAMN010001631">
    <property type="protein sequence ID" value="CAK8995486.1"/>
    <property type="molecule type" value="Genomic_DNA"/>
</dbReference>
<feature type="transmembrane region" description="Helical" evidence="1">
    <location>
        <begin position="67"/>
        <end position="87"/>
    </location>
</feature>
<reference evidence="2 3" key="1">
    <citation type="submission" date="2024-02" db="EMBL/GenBank/DDBJ databases">
        <authorList>
            <person name="Chen Y."/>
            <person name="Shah S."/>
            <person name="Dougan E. K."/>
            <person name="Thang M."/>
            <person name="Chan C."/>
        </authorList>
    </citation>
    <scope>NUCLEOTIDE SEQUENCE [LARGE SCALE GENOMIC DNA]</scope>
</reference>
<keyword evidence="3" id="KW-1185">Reference proteome</keyword>
<evidence type="ECO:0000313" key="3">
    <source>
        <dbReference type="Proteomes" id="UP001642484"/>
    </source>
</evidence>
<protein>
    <recommendedName>
        <fullName evidence="4">EF-hand domain-containing protein</fullName>
    </recommendedName>
</protein>
<evidence type="ECO:0000313" key="2">
    <source>
        <dbReference type="EMBL" id="CAK8995486.1"/>
    </source>
</evidence>
<keyword evidence="1" id="KW-0812">Transmembrane</keyword>
<organism evidence="2 3">
    <name type="scientific">Durusdinium trenchii</name>
    <dbReference type="NCBI Taxonomy" id="1381693"/>
    <lineage>
        <taxon>Eukaryota</taxon>
        <taxon>Sar</taxon>
        <taxon>Alveolata</taxon>
        <taxon>Dinophyceae</taxon>
        <taxon>Suessiales</taxon>
        <taxon>Symbiodiniaceae</taxon>
        <taxon>Durusdinium</taxon>
    </lineage>
</organism>
<gene>
    <name evidence="2" type="ORF">CCMP2556_LOCUS4039</name>
</gene>
<dbReference type="Proteomes" id="UP001642484">
    <property type="component" value="Unassembled WGS sequence"/>
</dbReference>
<accession>A0ABP0HZ40</accession>